<dbReference type="RefSeq" id="WP_236999012.1">
    <property type="nucleotide sequence ID" value="NZ_JAKKOR010000011.1"/>
</dbReference>
<feature type="transmembrane region" description="Helical" evidence="3">
    <location>
        <begin position="12"/>
        <end position="35"/>
    </location>
</feature>
<comment type="subcellular location">
    <subcellularLocation>
        <location evidence="1">Membrane</location>
    </subcellularLocation>
</comment>
<keyword evidence="2 3" id="KW-0472">Membrane</keyword>
<organism evidence="4 5">
    <name type="scientific">Gordonia liuliyuniae</name>
    <dbReference type="NCBI Taxonomy" id="2911517"/>
    <lineage>
        <taxon>Bacteria</taxon>
        <taxon>Bacillati</taxon>
        <taxon>Actinomycetota</taxon>
        <taxon>Actinomycetes</taxon>
        <taxon>Mycobacteriales</taxon>
        <taxon>Gordoniaceae</taxon>
        <taxon>Gordonia</taxon>
    </lineage>
</organism>
<keyword evidence="5" id="KW-1185">Reference proteome</keyword>
<gene>
    <name evidence="4" type="ORF">L5G33_15105</name>
</gene>
<name>A0ABS9IW37_9ACTN</name>
<keyword evidence="3" id="KW-1133">Transmembrane helix</keyword>
<sequence length="165" mass="17430">MRGRLERPVTRITLIGVVVAFVVLVGVFAVCVVGVDHRSDARAAAAARDTVSEEAADAVAAVFSVSEKTWRQDRQKATTYLAEPMSTSLASALAGGPAAGVVSVDWEPQHAATVDVDADTATVIVVARVTVTPRGKPPQTANRTVQTSLRCVDGRWMVTGMDELK</sequence>
<protein>
    <recommendedName>
        <fullName evidence="6">Mce-associated membrane protein</fullName>
    </recommendedName>
</protein>
<dbReference type="PANTHER" id="PTHR37042:SF4">
    <property type="entry name" value="OUTER MEMBRANE PROTEIN RV1973"/>
    <property type="match status" value="1"/>
</dbReference>
<accession>A0ABS9IW37</accession>
<dbReference type="EMBL" id="JAKKOR010000011">
    <property type="protein sequence ID" value="MCF8589787.1"/>
    <property type="molecule type" value="Genomic_DNA"/>
</dbReference>
<comment type="caution">
    <text evidence="4">The sequence shown here is derived from an EMBL/GenBank/DDBJ whole genome shotgun (WGS) entry which is preliminary data.</text>
</comment>
<evidence type="ECO:0000256" key="1">
    <source>
        <dbReference type="ARBA" id="ARBA00004370"/>
    </source>
</evidence>
<evidence type="ECO:0000256" key="3">
    <source>
        <dbReference type="SAM" id="Phobius"/>
    </source>
</evidence>
<dbReference type="SUPFAM" id="SSF54427">
    <property type="entry name" value="NTF2-like"/>
    <property type="match status" value="1"/>
</dbReference>
<evidence type="ECO:0008006" key="6">
    <source>
        <dbReference type="Google" id="ProtNLM"/>
    </source>
</evidence>
<reference evidence="4 5" key="1">
    <citation type="submission" date="2022-01" db="EMBL/GenBank/DDBJ databases">
        <authorList>
            <person name="Huang Y."/>
        </authorList>
    </citation>
    <scope>NUCLEOTIDE SEQUENCE [LARGE SCALE GENOMIC DNA]</scope>
    <source>
        <strain evidence="4 5">HY366</strain>
    </source>
</reference>
<dbReference type="InterPro" id="IPR032710">
    <property type="entry name" value="NTF2-like_dom_sf"/>
</dbReference>
<proteinExistence type="predicted"/>
<evidence type="ECO:0000313" key="4">
    <source>
        <dbReference type="EMBL" id="MCF8589787.1"/>
    </source>
</evidence>
<dbReference type="Proteomes" id="UP001200110">
    <property type="component" value="Unassembled WGS sequence"/>
</dbReference>
<dbReference type="PANTHER" id="PTHR37042">
    <property type="entry name" value="OUTER MEMBRANE PROTEIN RV1973"/>
    <property type="match status" value="1"/>
</dbReference>
<evidence type="ECO:0000256" key="2">
    <source>
        <dbReference type="ARBA" id="ARBA00023136"/>
    </source>
</evidence>
<evidence type="ECO:0000313" key="5">
    <source>
        <dbReference type="Proteomes" id="UP001200110"/>
    </source>
</evidence>
<keyword evidence="3" id="KW-0812">Transmembrane</keyword>